<dbReference type="InterPro" id="IPR003594">
    <property type="entry name" value="HATPase_dom"/>
</dbReference>
<dbReference type="PRINTS" id="PR00344">
    <property type="entry name" value="BCTRLSENSOR"/>
</dbReference>
<dbReference type="FunFam" id="3.30.565.10:FF:000010">
    <property type="entry name" value="Sensor histidine kinase RcsC"/>
    <property type="match status" value="1"/>
</dbReference>
<dbReference type="Pfam" id="PF00512">
    <property type="entry name" value="HisKA"/>
    <property type="match status" value="1"/>
</dbReference>
<dbReference type="InterPro" id="IPR004358">
    <property type="entry name" value="Sig_transdc_His_kin-like_C"/>
</dbReference>
<evidence type="ECO:0000256" key="1">
    <source>
        <dbReference type="ARBA" id="ARBA00000085"/>
    </source>
</evidence>
<dbReference type="OrthoDB" id="9810730at2"/>
<evidence type="ECO:0000256" key="8">
    <source>
        <dbReference type="ARBA" id="ARBA00022741"/>
    </source>
</evidence>
<dbReference type="GO" id="GO:0005886">
    <property type="term" value="C:plasma membrane"/>
    <property type="evidence" value="ECO:0007669"/>
    <property type="project" value="UniProtKB-SubCell"/>
</dbReference>
<dbReference type="SMART" id="SM00448">
    <property type="entry name" value="REC"/>
    <property type="match status" value="1"/>
</dbReference>
<dbReference type="Gene3D" id="1.10.287.130">
    <property type="match status" value="1"/>
</dbReference>
<dbReference type="CDD" id="cd00082">
    <property type="entry name" value="HisKA"/>
    <property type="match status" value="1"/>
</dbReference>
<keyword evidence="12" id="KW-0902">Two-component regulatory system</keyword>
<proteinExistence type="predicted"/>
<feature type="transmembrane region" description="Helical" evidence="16">
    <location>
        <begin position="177"/>
        <end position="198"/>
    </location>
</feature>
<accession>A0A1J4QKH3</accession>
<dbReference type="Proteomes" id="UP000243073">
    <property type="component" value="Unassembled WGS sequence"/>
</dbReference>
<evidence type="ECO:0000256" key="15">
    <source>
        <dbReference type="SAM" id="Coils"/>
    </source>
</evidence>
<dbReference type="InterPro" id="IPR007895">
    <property type="entry name" value="MASE1"/>
</dbReference>
<dbReference type="Gene3D" id="3.30.450.350">
    <property type="entry name" value="CHASE domain"/>
    <property type="match status" value="1"/>
</dbReference>
<evidence type="ECO:0000256" key="16">
    <source>
        <dbReference type="SAM" id="Phobius"/>
    </source>
</evidence>
<evidence type="ECO:0000256" key="7">
    <source>
        <dbReference type="ARBA" id="ARBA00022692"/>
    </source>
</evidence>
<dbReference type="InterPro" id="IPR003661">
    <property type="entry name" value="HisK_dim/P_dom"/>
</dbReference>
<keyword evidence="8" id="KW-0547">Nucleotide-binding</keyword>
<dbReference type="InterPro" id="IPR001789">
    <property type="entry name" value="Sig_transdc_resp-reg_receiver"/>
</dbReference>
<keyword evidence="6" id="KW-0808">Transferase</keyword>
<sequence length="960" mass="104922">MTAVPSPTLDDSQAWAGARPWLRPLWRSCALILGYAVLAWLGMWLATPPVYAAPIWPAAGLALFGLLIWGRQYWPAVWLGGFGADFLHNTWLTGDDPGLAVMLMTAIPAVAATLGAWLGAVWLAPLADSRRQAEREGEVLLRLVLAAPVACTLSATAGITTMYLFGGLSVELLLGNWLAWWSADTLGVLMIAPFLLPLLSDAYRETTASVLKMMFLPLLVIIVSVIGLMLLGRMEQSEHRQHINVSGEVLHEYLESSLLRQQEAVYEVADVASGDDDLDQAEFVRLTRRLINSGVVKGLAWVPRVRATDREVFESAIAQHSWPEFHLLEKNARGDFVPASARAEYYPFVFAASAPEYAPVIGEDLGAKADCMAAITQAAASGLPVLQLWKAPLETVKGGAWRLFVPVYRPGFDAEPASPAARRQALLGVAVGFVHARELVLGLAERSTQVGLSSRLTLTQQGQPLTLLDQRGAVHEGIRADWQLGPQWLGDTRLELESWAPLPWQPGQSPMMKLFIVGVVLLLLLVTSFTTNVIGQSIRTRRLVADRTRELDEARRAAEQANQAKSDFLANMSHEIRTPMNGILGMAELLPHQHDIDTRNETVGIIRTSAQSLLQLIDDILDFSKIEAGLLELEQTRMNIHKLVESVHLSLQPMASARQVDISCEIDKAVPAECGGDPLRLRQLLYNLLGNAIKFSAGRPGLRGQVRLRVERESREPLRLSLQVADNGIGIAPEQQAALFQPFIQLESSTTRRFGGTGLGLTICRRLVEMMGGDIRVDSALGAGAVFTLSLPVQAVTPQSGWAEPGPGLVVPARTIRVPAVTGARILVAEDDAVNQKVILRQLALLGYQAELAVNGREALRRWQQGGFVLLLTDLHMPEMDGYQLAGAIRRRQQGHPLPIIMLTADVLSARSQAERPRGVDDYLTKPVRLDVLAAKLQQWLPAADPGWPCQPAAPLNQET</sequence>
<comment type="caution">
    <text evidence="20">The sequence shown here is derived from an EMBL/GenBank/DDBJ whole genome shotgun (WGS) entry which is preliminary data.</text>
</comment>
<dbReference type="SUPFAM" id="SSF47384">
    <property type="entry name" value="Homodimeric domain of signal transducing histidine kinase"/>
    <property type="match status" value="1"/>
</dbReference>
<name>A0A1J4QKH3_9GAMM</name>
<evidence type="ECO:0000259" key="17">
    <source>
        <dbReference type="PROSITE" id="PS50109"/>
    </source>
</evidence>
<feature type="modified residue" description="4-aspartylphosphate" evidence="14">
    <location>
        <position position="874"/>
    </location>
</feature>
<keyword evidence="13 16" id="KW-0472">Membrane</keyword>
<evidence type="ECO:0000256" key="13">
    <source>
        <dbReference type="ARBA" id="ARBA00023136"/>
    </source>
</evidence>
<feature type="domain" description="Histidine kinase" evidence="17">
    <location>
        <begin position="571"/>
        <end position="795"/>
    </location>
</feature>
<evidence type="ECO:0000256" key="2">
    <source>
        <dbReference type="ARBA" id="ARBA00004651"/>
    </source>
</evidence>
<dbReference type="InterPro" id="IPR005467">
    <property type="entry name" value="His_kinase_dom"/>
</dbReference>
<comment type="subcellular location">
    <subcellularLocation>
        <location evidence="2">Cell membrane</location>
        <topology evidence="2">Multi-pass membrane protein</topology>
    </subcellularLocation>
</comment>
<dbReference type="Pfam" id="PF05231">
    <property type="entry name" value="MASE1"/>
    <property type="match status" value="1"/>
</dbReference>
<dbReference type="SMART" id="SM00387">
    <property type="entry name" value="HATPase_c"/>
    <property type="match status" value="1"/>
</dbReference>
<dbReference type="SMART" id="SM01079">
    <property type="entry name" value="CHASE"/>
    <property type="match status" value="1"/>
</dbReference>
<feature type="domain" description="CHASE" evidence="19">
    <location>
        <begin position="274"/>
        <end position="445"/>
    </location>
</feature>
<dbReference type="PROSITE" id="PS50839">
    <property type="entry name" value="CHASE"/>
    <property type="match status" value="1"/>
</dbReference>
<evidence type="ECO:0000313" key="21">
    <source>
        <dbReference type="Proteomes" id="UP000243073"/>
    </source>
</evidence>
<dbReference type="GO" id="GO:0005524">
    <property type="term" value="F:ATP binding"/>
    <property type="evidence" value="ECO:0007669"/>
    <property type="project" value="UniProtKB-KW"/>
</dbReference>
<dbReference type="PROSITE" id="PS50110">
    <property type="entry name" value="RESPONSE_REGULATORY"/>
    <property type="match status" value="1"/>
</dbReference>
<feature type="coiled-coil region" evidence="15">
    <location>
        <begin position="544"/>
        <end position="571"/>
    </location>
</feature>
<dbReference type="Gene3D" id="3.30.565.10">
    <property type="entry name" value="Histidine kinase-like ATPase, C-terminal domain"/>
    <property type="match status" value="1"/>
</dbReference>
<dbReference type="GO" id="GO:0000155">
    <property type="term" value="F:phosphorelay sensor kinase activity"/>
    <property type="evidence" value="ECO:0007669"/>
    <property type="project" value="InterPro"/>
</dbReference>
<dbReference type="Pfam" id="PF00072">
    <property type="entry name" value="Response_reg"/>
    <property type="match status" value="1"/>
</dbReference>
<dbReference type="PANTHER" id="PTHR43047">
    <property type="entry name" value="TWO-COMPONENT HISTIDINE PROTEIN KINASE"/>
    <property type="match status" value="1"/>
</dbReference>
<dbReference type="SMART" id="SM00388">
    <property type="entry name" value="HisKA"/>
    <property type="match status" value="1"/>
</dbReference>
<feature type="transmembrane region" description="Helical" evidence="16">
    <location>
        <begin position="25"/>
        <end position="45"/>
    </location>
</feature>
<dbReference type="AlphaFoldDB" id="A0A1J4QKH3"/>
<evidence type="ECO:0000256" key="9">
    <source>
        <dbReference type="ARBA" id="ARBA00022777"/>
    </source>
</evidence>
<keyword evidence="15" id="KW-0175">Coiled coil</keyword>
<evidence type="ECO:0000256" key="11">
    <source>
        <dbReference type="ARBA" id="ARBA00022989"/>
    </source>
</evidence>
<dbReference type="InterPro" id="IPR036890">
    <property type="entry name" value="HATPase_C_sf"/>
</dbReference>
<keyword evidence="9" id="KW-0418">Kinase</keyword>
<organism evidence="20 21">
    <name type="scientific">Oceanisphaera psychrotolerans</name>
    <dbReference type="NCBI Taxonomy" id="1414654"/>
    <lineage>
        <taxon>Bacteria</taxon>
        <taxon>Pseudomonadati</taxon>
        <taxon>Pseudomonadota</taxon>
        <taxon>Gammaproteobacteria</taxon>
        <taxon>Aeromonadales</taxon>
        <taxon>Aeromonadaceae</taxon>
        <taxon>Oceanisphaera</taxon>
    </lineage>
</organism>
<dbReference type="CDD" id="cd17546">
    <property type="entry name" value="REC_hyHK_CKI1_RcsC-like"/>
    <property type="match status" value="1"/>
</dbReference>
<feature type="domain" description="Response regulatory" evidence="18">
    <location>
        <begin position="825"/>
        <end position="941"/>
    </location>
</feature>
<evidence type="ECO:0000256" key="6">
    <source>
        <dbReference type="ARBA" id="ARBA00022679"/>
    </source>
</evidence>
<evidence type="ECO:0000256" key="14">
    <source>
        <dbReference type="PROSITE-ProRule" id="PRU00169"/>
    </source>
</evidence>
<dbReference type="InterPro" id="IPR011006">
    <property type="entry name" value="CheY-like_superfamily"/>
</dbReference>
<dbReference type="SUPFAM" id="SSF52172">
    <property type="entry name" value="CheY-like"/>
    <property type="match status" value="1"/>
</dbReference>
<keyword evidence="7 16" id="KW-0812">Transmembrane</keyword>
<protein>
    <recommendedName>
        <fullName evidence="3">histidine kinase</fullName>
        <ecNumber evidence="3">2.7.13.3</ecNumber>
    </recommendedName>
</protein>
<dbReference type="PANTHER" id="PTHR43047:SF64">
    <property type="entry name" value="HISTIDINE KINASE CONTAINING CHEY-HOMOLOGOUS RECEIVER DOMAIN AND PAS DOMAIN-RELATED"/>
    <property type="match status" value="1"/>
</dbReference>
<dbReference type="Pfam" id="PF03924">
    <property type="entry name" value="CHASE"/>
    <property type="match status" value="1"/>
</dbReference>
<evidence type="ECO:0000256" key="3">
    <source>
        <dbReference type="ARBA" id="ARBA00012438"/>
    </source>
</evidence>
<dbReference type="PROSITE" id="PS50109">
    <property type="entry name" value="HIS_KIN"/>
    <property type="match status" value="1"/>
</dbReference>
<evidence type="ECO:0000259" key="18">
    <source>
        <dbReference type="PROSITE" id="PS50110"/>
    </source>
</evidence>
<dbReference type="FunFam" id="1.10.287.130:FF:000004">
    <property type="entry name" value="Ethylene receptor 1"/>
    <property type="match status" value="1"/>
</dbReference>
<evidence type="ECO:0000256" key="10">
    <source>
        <dbReference type="ARBA" id="ARBA00022840"/>
    </source>
</evidence>
<dbReference type="RefSeq" id="WP_071471386.1">
    <property type="nucleotide sequence ID" value="NZ_MDKE01000003.1"/>
</dbReference>
<gene>
    <name evidence="20" type="ORF">BFR47_08970</name>
</gene>
<dbReference type="InterPro" id="IPR006189">
    <property type="entry name" value="CHASE_dom"/>
</dbReference>
<feature type="transmembrane region" description="Helical" evidence="16">
    <location>
        <begin position="100"/>
        <end position="127"/>
    </location>
</feature>
<dbReference type="EMBL" id="MDKE01000003">
    <property type="protein sequence ID" value="OIN14021.1"/>
    <property type="molecule type" value="Genomic_DNA"/>
</dbReference>
<evidence type="ECO:0000313" key="20">
    <source>
        <dbReference type="EMBL" id="OIN14021.1"/>
    </source>
</evidence>
<evidence type="ECO:0000259" key="19">
    <source>
        <dbReference type="PROSITE" id="PS50839"/>
    </source>
</evidence>
<evidence type="ECO:0000256" key="4">
    <source>
        <dbReference type="ARBA" id="ARBA00022475"/>
    </source>
</evidence>
<evidence type="ECO:0000256" key="5">
    <source>
        <dbReference type="ARBA" id="ARBA00022553"/>
    </source>
</evidence>
<dbReference type="SUPFAM" id="SSF55874">
    <property type="entry name" value="ATPase domain of HSP90 chaperone/DNA topoisomerase II/histidine kinase"/>
    <property type="match status" value="1"/>
</dbReference>
<feature type="transmembrane region" description="Helical" evidence="16">
    <location>
        <begin position="210"/>
        <end position="231"/>
    </location>
</feature>
<dbReference type="InterPro" id="IPR042240">
    <property type="entry name" value="CHASE_sf"/>
</dbReference>
<dbReference type="EC" id="2.7.13.3" evidence="3"/>
<dbReference type="Gene3D" id="3.40.50.2300">
    <property type="match status" value="1"/>
</dbReference>
<dbReference type="CDD" id="cd16922">
    <property type="entry name" value="HATPase_EvgS-ArcB-TorS-like"/>
    <property type="match status" value="1"/>
</dbReference>
<reference evidence="20 21" key="1">
    <citation type="submission" date="2016-07" db="EMBL/GenBank/DDBJ databases">
        <title>Draft Genome Sequence of Oceanisphaera psychrotolerans, isolated from coastal sediment samples.</title>
        <authorList>
            <person name="Zhuo S."/>
            <person name="Ruan Z."/>
        </authorList>
    </citation>
    <scope>NUCLEOTIDE SEQUENCE [LARGE SCALE GENOMIC DNA]</scope>
    <source>
        <strain evidence="20 21">LAM-WHM-ZC</strain>
    </source>
</reference>
<keyword evidence="10" id="KW-0067">ATP-binding</keyword>
<comment type="catalytic activity">
    <reaction evidence="1">
        <text>ATP + protein L-histidine = ADP + protein N-phospho-L-histidine.</text>
        <dbReference type="EC" id="2.7.13.3"/>
    </reaction>
</comment>
<feature type="transmembrane region" description="Helical" evidence="16">
    <location>
        <begin position="139"/>
        <end position="165"/>
    </location>
</feature>
<keyword evidence="5 14" id="KW-0597">Phosphoprotein</keyword>
<keyword evidence="21" id="KW-1185">Reference proteome</keyword>
<dbReference type="InterPro" id="IPR036097">
    <property type="entry name" value="HisK_dim/P_sf"/>
</dbReference>
<dbReference type="STRING" id="1414654.BFR47_08970"/>
<keyword evidence="11 16" id="KW-1133">Transmembrane helix</keyword>
<dbReference type="Pfam" id="PF02518">
    <property type="entry name" value="HATPase_c"/>
    <property type="match status" value="1"/>
</dbReference>
<evidence type="ECO:0000256" key="12">
    <source>
        <dbReference type="ARBA" id="ARBA00023012"/>
    </source>
</evidence>
<keyword evidence="4" id="KW-1003">Cell membrane</keyword>